<organism evidence="1 2">
    <name type="scientific">Ceratopteris richardii</name>
    <name type="common">Triangle waterfern</name>
    <dbReference type="NCBI Taxonomy" id="49495"/>
    <lineage>
        <taxon>Eukaryota</taxon>
        <taxon>Viridiplantae</taxon>
        <taxon>Streptophyta</taxon>
        <taxon>Embryophyta</taxon>
        <taxon>Tracheophyta</taxon>
        <taxon>Polypodiopsida</taxon>
        <taxon>Polypodiidae</taxon>
        <taxon>Polypodiales</taxon>
        <taxon>Pteridineae</taxon>
        <taxon>Pteridaceae</taxon>
        <taxon>Parkerioideae</taxon>
        <taxon>Ceratopteris</taxon>
    </lineage>
</organism>
<dbReference type="EMBL" id="CM035409">
    <property type="protein sequence ID" value="KAH7438793.1"/>
    <property type="molecule type" value="Genomic_DNA"/>
</dbReference>
<comment type="caution">
    <text evidence="1">The sequence shown here is derived from an EMBL/GenBank/DDBJ whole genome shotgun (WGS) entry which is preliminary data.</text>
</comment>
<sequence length="27" mass="3238">MIALWFLLIYSLQPHDHVTYTSMCKLL</sequence>
<reference evidence="1" key="1">
    <citation type="submission" date="2021-08" db="EMBL/GenBank/DDBJ databases">
        <title>WGS assembly of Ceratopteris richardii.</title>
        <authorList>
            <person name="Marchant D.B."/>
            <person name="Chen G."/>
            <person name="Jenkins J."/>
            <person name="Shu S."/>
            <person name="Leebens-Mack J."/>
            <person name="Grimwood J."/>
            <person name="Schmutz J."/>
            <person name="Soltis P."/>
            <person name="Soltis D."/>
            <person name="Chen Z.-H."/>
        </authorList>
    </citation>
    <scope>NUCLEOTIDE SEQUENCE</scope>
    <source>
        <strain evidence="1">Whitten #5841</strain>
        <tissue evidence="1">Leaf</tissue>
    </source>
</reference>
<evidence type="ECO:0000313" key="2">
    <source>
        <dbReference type="Proteomes" id="UP000825935"/>
    </source>
</evidence>
<dbReference type="Proteomes" id="UP000825935">
    <property type="component" value="Chromosome 4"/>
</dbReference>
<evidence type="ECO:0000313" key="1">
    <source>
        <dbReference type="EMBL" id="KAH7438793.1"/>
    </source>
</evidence>
<keyword evidence="2" id="KW-1185">Reference proteome</keyword>
<gene>
    <name evidence="1" type="ORF">KP509_04G031500</name>
</gene>
<dbReference type="AlphaFoldDB" id="A0A8T2UYM3"/>
<protein>
    <submittedName>
        <fullName evidence="1">Uncharacterized protein</fullName>
    </submittedName>
</protein>
<name>A0A8T2UYM3_CERRI</name>
<accession>A0A8T2UYM3</accession>
<proteinExistence type="predicted"/>